<dbReference type="AlphaFoldDB" id="A0A2U1JWT4"/>
<organism evidence="1 2">
    <name type="scientific">Pueribacillus theae</name>
    <dbReference type="NCBI Taxonomy" id="2171751"/>
    <lineage>
        <taxon>Bacteria</taxon>
        <taxon>Bacillati</taxon>
        <taxon>Bacillota</taxon>
        <taxon>Bacilli</taxon>
        <taxon>Bacillales</taxon>
        <taxon>Bacillaceae</taxon>
        <taxon>Pueribacillus</taxon>
    </lineage>
</organism>
<protein>
    <recommendedName>
        <fullName evidence="3">DUF4365 domain-containing protein</fullName>
    </recommendedName>
</protein>
<dbReference type="RefSeq" id="WP_116555258.1">
    <property type="nucleotide sequence ID" value="NZ_QCZG01000027.1"/>
</dbReference>
<dbReference type="OrthoDB" id="5514550at2"/>
<evidence type="ECO:0000313" key="2">
    <source>
        <dbReference type="Proteomes" id="UP000245998"/>
    </source>
</evidence>
<dbReference type="Proteomes" id="UP000245998">
    <property type="component" value="Unassembled WGS sequence"/>
</dbReference>
<name>A0A2U1JWT4_9BACI</name>
<comment type="caution">
    <text evidence="1">The sequence shown here is derived from an EMBL/GenBank/DDBJ whole genome shotgun (WGS) entry which is preliminary data.</text>
</comment>
<evidence type="ECO:0000313" key="1">
    <source>
        <dbReference type="EMBL" id="PWA09676.1"/>
    </source>
</evidence>
<reference evidence="1 2" key="1">
    <citation type="submission" date="2018-04" db="EMBL/GenBank/DDBJ databases">
        <title>Camelliibacillus theae gen. nov., sp. nov., isolated from Pu'er tea.</title>
        <authorList>
            <person name="Niu L."/>
        </authorList>
    </citation>
    <scope>NUCLEOTIDE SEQUENCE [LARGE SCALE GENOMIC DNA]</scope>
    <source>
        <strain evidence="1 2">T8</strain>
    </source>
</reference>
<proteinExistence type="predicted"/>
<evidence type="ECO:0008006" key="3">
    <source>
        <dbReference type="Google" id="ProtNLM"/>
    </source>
</evidence>
<sequence>MIKKYSMRDTLDIADAAAKDIEQWLKTFEETIDVMNVENDEDYQLKDIDLLWIKQNRDGSKRTITIEVKGDRYYRTGNYFLETISNKKKNTPGCFMYTEADYVFYYFVDEKELHVLPMPRTRDWFIRNLHHFKERETSTPVGDGHYITVGRLVNRNELQKHVQGARVLKLP</sequence>
<keyword evidence="2" id="KW-1185">Reference proteome</keyword>
<gene>
    <name evidence="1" type="ORF">DCC39_12585</name>
</gene>
<accession>A0A2U1JWT4</accession>
<dbReference type="EMBL" id="QCZG01000027">
    <property type="protein sequence ID" value="PWA09676.1"/>
    <property type="molecule type" value="Genomic_DNA"/>
</dbReference>